<keyword evidence="4" id="KW-1185">Reference proteome</keyword>
<proteinExistence type="predicted"/>
<dbReference type="SUPFAM" id="SSF48452">
    <property type="entry name" value="TPR-like"/>
    <property type="match status" value="2"/>
</dbReference>
<dbReference type="FunFam" id="1.25.40.10:FF:000186">
    <property type="entry name" value="Tetratricopeptide repeat domain 30A"/>
    <property type="match status" value="1"/>
</dbReference>
<dbReference type="Gene3D" id="1.25.40.10">
    <property type="entry name" value="Tetratricopeptide repeat domain"/>
    <property type="match status" value="3"/>
</dbReference>
<dbReference type="InterPro" id="IPR011990">
    <property type="entry name" value="TPR-like_helical_dom_sf"/>
</dbReference>
<sequence>MNRLGTATGRLMTAMPVGTAFGMGSMGMGGGRPPTKVQEGEYTQYVYSLLAEKKYDEVIFILQYQLQFFPDSRAALSLLAYSYYMSQDFINASQTYHSLIKLFPDVEEYRIYYAQSLYKSGSFLDASKACAGIESDEHSQRVQKLQAYIHYEAGDIVATKAHAEKCLQGDPDTMVLQGCILYKEESYEESRKKFQDAQNVLEYQSHVTYNIALCSFRLRQYTAALKTIQEINERGIREHPELSVCSTTDGYEMRSVGNSQTLRETGLVESYNLKCAIEYNLKNYETALDALKDMPPRAEQELDAVTLHNQALLQMDKEATIGFKKMKHLIQNPPFPPETFANLLLLYCKHGYYYLAADILAENDHLSTNYLTPELYDFLEATITAQNSPEEAFRKFDDLASKHIEQLRKHTKVLQDARHHMDKDLMKKALKDYDEALDAYIPVLMSMAKIYWDAEHFVMVEKILMQSIEFCSEHETWKLNMAHVMFMQENKFKEAISYYNPIVSKSKDHLLQVPAMVLANLCVSYIMTSQNEEAEEWMRNIEKEEDRLGGRQEKQSLHLCIVNLVIGTLYCSKGHYEFGISRVMKSLDPLPKKIMTDTWFYSKRCFLSLIENLAKHMITIKDSVVAEIITFLESAQANGRNITTTLAFNAAGASDATNTSSGVILDANDNESDRTVAQEARMLKRMFLKLAE</sequence>
<dbReference type="AlphaFoldDB" id="A0AAW2ZA42"/>
<dbReference type="PANTHER" id="PTHR20931">
    <property type="entry name" value="TETRATRICOPEPTIDE REPEAT PROTEIN 30"/>
    <property type="match status" value="1"/>
</dbReference>
<evidence type="ECO:0000256" key="2">
    <source>
        <dbReference type="ARBA" id="ARBA00022803"/>
    </source>
</evidence>
<evidence type="ECO:0000256" key="1">
    <source>
        <dbReference type="ARBA" id="ARBA00022737"/>
    </source>
</evidence>
<dbReference type="PANTHER" id="PTHR20931:SF0">
    <property type="entry name" value="TETRATRICOPEPTIDE REPEAT PROTEIN 30"/>
    <property type="match status" value="1"/>
</dbReference>
<keyword evidence="1" id="KW-0677">Repeat</keyword>
<evidence type="ECO:0000313" key="4">
    <source>
        <dbReference type="Proteomes" id="UP001431209"/>
    </source>
</evidence>
<name>A0AAW2ZA42_9EUKA</name>
<comment type="caution">
    <text evidence="3">The sequence shown here is derived from an EMBL/GenBank/DDBJ whole genome shotgun (WGS) entry which is preliminary data.</text>
</comment>
<organism evidence="3 4">
    <name type="scientific">Acrasis kona</name>
    <dbReference type="NCBI Taxonomy" id="1008807"/>
    <lineage>
        <taxon>Eukaryota</taxon>
        <taxon>Discoba</taxon>
        <taxon>Heterolobosea</taxon>
        <taxon>Tetramitia</taxon>
        <taxon>Eutetramitia</taxon>
        <taxon>Acrasidae</taxon>
        <taxon>Acrasis</taxon>
    </lineage>
</organism>
<dbReference type="GO" id="GO:0030992">
    <property type="term" value="C:intraciliary transport particle B"/>
    <property type="evidence" value="ECO:0007669"/>
    <property type="project" value="TreeGrafter"/>
</dbReference>
<accession>A0AAW2ZA42</accession>
<dbReference type="GO" id="GO:0005879">
    <property type="term" value="C:axonemal microtubule"/>
    <property type="evidence" value="ECO:0007669"/>
    <property type="project" value="TreeGrafter"/>
</dbReference>
<dbReference type="GO" id="GO:0120170">
    <property type="term" value="F:intraciliary transport particle B binding"/>
    <property type="evidence" value="ECO:0007669"/>
    <property type="project" value="TreeGrafter"/>
</dbReference>
<dbReference type="InterPro" id="IPR039941">
    <property type="entry name" value="TT30"/>
</dbReference>
<dbReference type="EMBL" id="JAOPGA020001261">
    <property type="protein sequence ID" value="KAL0486723.1"/>
    <property type="molecule type" value="Genomic_DNA"/>
</dbReference>
<gene>
    <name evidence="3" type="ORF">AKO1_001602</name>
</gene>
<evidence type="ECO:0000313" key="3">
    <source>
        <dbReference type="EMBL" id="KAL0486723.1"/>
    </source>
</evidence>
<dbReference type="GO" id="GO:0042073">
    <property type="term" value="P:intraciliary transport"/>
    <property type="evidence" value="ECO:0007669"/>
    <property type="project" value="TreeGrafter"/>
</dbReference>
<protein>
    <submittedName>
        <fullName evidence="3">Intraflagellar transport protein 70A</fullName>
    </submittedName>
</protein>
<dbReference type="Proteomes" id="UP001431209">
    <property type="component" value="Unassembled WGS sequence"/>
</dbReference>
<keyword evidence="2" id="KW-0802">TPR repeat</keyword>
<reference evidence="3 4" key="1">
    <citation type="submission" date="2024-03" db="EMBL/GenBank/DDBJ databases">
        <title>The Acrasis kona genome and developmental transcriptomes reveal deep origins of eukaryotic multicellular pathways.</title>
        <authorList>
            <person name="Sheikh S."/>
            <person name="Fu C.-J."/>
            <person name="Brown M.W."/>
            <person name="Baldauf S.L."/>
        </authorList>
    </citation>
    <scope>NUCLEOTIDE SEQUENCE [LARGE SCALE GENOMIC DNA]</scope>
    <source>
        <strain evidence="3 4">ATCC MYA-3509</strain>
    </source>
</reference>